<name>A0A179BL95_ACIFR</name>
<comment type="caution">
    <text evidence="1">The sequence shown here is derived from an EMBL/GenBank/DDBJ whole genome shotgun (WGS) entry which is preliminary data.</text>
</comment>
<evidence type="ECO:0000313" key="2">
    <source>
        <dbReference type="Proteomes" id="UP000078302"/>
    </source>
</evidence>
<organism evidence="1 2">
    <name type="scientific">Acidithiobacillus ferrooxidans</name>
    <name type="common">Thiobacillus ferrooxidans</name>
    <dbReference type="NCBI Taxonomy" id="920"/>
    <lineage>
        <taxon>Bacteria</taxon>
        <taxon>Pseudomonadati</taxon>
        <taxon>Pseudomonadota</taxon>
        <taxon>Acidithiobacillia</taxon>
        <taxon>Acidithiobacillales</taxon>
        <taxon>Acidithiobacillaceae</taxon>
        <taxon>Acidithiobacillus</taxon>
    </lineage>
</organism>
<evidence type="ECO:0000313" key="1">
    <source>
        <dbReference type="EMBL" id="OAP91891.1"/>
    </source>
</evidence>
<dbReference type="EMBL" id="LVXZ01000060">
    <property type="protein sequence ID" value="OAP91891.1"/>
    <property type="molecule type" value="Genomic_DNA"/>
</dbReference>
<keyword evidence="2" id="KW-1185">Reference proteome</keyword>
<sequence length="94" mass="10957">MASRRFLFHNYRYSEDQCPHGIRKETGYAINTFEDRLVINSGTWYSSDIADRLIISPMQADVRPFKSSSPVPNQYRSLNKYFFGMGGYGLNQNY</sequence>
<reference evidence="1 2" key="1">
    <citation type="submission" date="2016-04" db="EMBL/GenBank/DDBJ databases">
        <title>Acidithiobacillus ferrooxidans genome sequencing and assembly.</title>
        <authorList>
            <person name="Zhou Z."/>
        </authorList>
    </citation>
    <scope>NUCLEOTIDE SEQUENCE [LARGE SCALE GENOMIC DNA]</scope>
    <source>
        <strain evidence="1 2">BY0502</strain>
    </source>
</reference>
<proteinExistence type="predicted"/>
<gene>
    <name evidence="1" type="ORF">A4H96_05525</name>
</gene>
<dbReference type="Proteomes" id="UP000078302">
    <property type="component" value="Unassembled WGS sequence"/>
</dbReference>
<accession>A0A179BL95</accession>
<protein>
    <submittedName>
        <fullName evidence="1">Uncharacterized protein</fullName>
    </submittedName>
</protein>
<dbReference type="AlphaFoldDB" id="A0A179BL95"/>